<evidence type="ECO:0000256" key="2">
    <source>
        <dbReference type="ARBA" id="ARBA00023125"/>
    </source>
</evidence>
<dbReference type="SMART" id="SM00871">
    <property type="entry name" value="AraC_E_bind"/>
    <property type="match status" value="1"/>
</dbReference>
<dbReference type="InterPro" id="IPR011256">
    <property type="entry name" value="Reg_factor_effector_dom_sf"/>
</dbReference>
<dbReference type="KEGG" id="avp:AVENP_2702"/>
<dbReference type="InterPro" id="IPR009057">
    <property type="entry name" value="Homeodomain-like_sf"/>
</dbReference>
<keyword evidence="2" id="KW-0238">DNA-binding</keyword>
<dbReference type="PANTHER" id="PTHR40055:SF1">
    <property type="entry name" value="TRANSCRIPTIONAL REGULATOR YGIV-RELATED"/>
    <property type="match status" value="1"/>
</dbReference>
<dbReference type="Pfam" id="PF12833">
    <property type="entry name" value="HTH_18"/>
    <property type="match status" value="1"/>
</dbReference>
<dbReference type="GO" id="GO:0043565">
    <property type="term" value="F:sequence-specific DNA binding"/>
    <property type="evidence" value="ECO:0007669"/>
    <property type="project" value="InterPro"/>
</dbReference>
<accession>A0AAE7E572</accession>
<reference evidence="5 6" key="1">
    <citation type="submission" date="2020-05" db="EMBL/GenBank/DDBJ databases">
        <title>Complete genome sequencing of Campylobacter and Arcobacter type strains.</title>
        <authorList>
            <person name="Miller W.G."/>
            <person name="Yee E."/>
        </authorList>
    </citation>
    <scope>NUCLEOTIDE SEQUENCE [LARGE SCALE GENOMIC DNA]</scope>
    <source>
        <strain evidence="5 6">LMG 26156</strain>
    </source>
</reference>
<dbReference type="PRINTS" id="PR00032">
    <property type="entry name" value="HTHARAC"/>
</dbReference>
<keyword evidence="6" id="KW-1185">Reference proteome</keyword>
<protein>
    <submittedName>
        <fullName evidence="5">Transcriptional regulator, AraC family (GyrI domain)</fullName>
    </submittedName>
</protein>
<evidence type="ECO:0000256" key="1">
    <source>
        <dbReference type="ARBA" id="ARBA00023015"/>
    </source>
</evidence>
<dbReference type="InterPro" id="IPR018062">
    <property type="entry name" value="HTH_AraC-typ_CS"/>
</dbReference>
<name>A0AAE7E572_9BACT</name>
<dbReference type="Gene3D" id="3.20.80.10">
    <property type="entry name" value="Regulatory factor, effector binding domain"/>
    <property type="match status" value="1"/>
</dbReference>
<dbReference type="Pfam" id="PF06445">
    <property type="entry name" value="GyrI-like"/>
    <property type="match status" value="1"/>
</dbReference>
<organism evidence="5 6">
    <name type="scientific">Arcobacter venerupis</name>
    <dbReference type="NCBI Taxonomy" id="1054033"/>
    <lineage>
        <taxon>Bacteria</taxon>
        <taxon>Pseudomonadati</taxon>
        <taxon>Campylobacterota</taxon>
        <taxon>Epsilonproteobacteria</taxon>
        <taxon>Campylobacterales</taxon>
        <taxon>Arcobacteraceae</taxon>
        <taxon>Arcobacter</taxon>
    </lineage>
</organism>
<dbReference type="SMART" id="SM00342">
    <property type="entry name" value="HTH_ARAC"/>
    <property type="match status" value="1"/>
</dbReference>
<dbReference type="InterPro" id="IPR010499">
    <property type="entry name" value="AraC_E-bd"/>
</dbReference>
<sequence length="290" mass="34297">MKKSTHEKRAKIANDVMNYIYKYIDTDINIDELSIELKVSKFHLHRIFKEEFGKNIYESIKSIRLQKASNLLITNKYSTITDISSMCGYSSQTSFLRAFKQRFEMTPKIWKNGGYKDYSSKIVEKITNQNKSITIFDIEPVIVKMPEIKGYYIRHQGYDVSIKKTWRKLQTWIYTNDIKEYKQMALHHDNPIITPLEECQYIAIVTLENEDLKDVSLPSLIIPKGVYAKFSLSGRYGDVIKLIQWVYHYWLIDSGYETTPNPSYTIYQKNHFLSSDEEFVLDYYLPIKYV</sequence>
<dbReference type="SUPFAM" id="SSF46689">
    <property type="entry name" value="Homeodomain-like"/>
    <property type="match status" value="2"/>
</dbReference>
<dbReference type="InterPro" id="IPR018060">
    <property type="entry name" value="HTH_AraC"/>
</dbReference>
<feature type="domain" description="HTH araC/xylS-type" evidence="4">
    <location>
        <begin position="14"/>
        <end position="113"/>
    </location>
</feature>
<keyword evidence="3" id="KW-0804">Transcription</keyword>
<evidence type="ECO:0000259" key="4">
    <source>
        <dbReference type="PROSITE" id="PS01124"/>
    </source>
</evidence>
<keyword evidence="1" id="KW-0805">Transcription regulation</keyword>
<dbReference type="InterPro" id="IPR050908">
    <property type="entry name" value="SmbC-like"/>
</dbReference>
<dbReference type="InterPro" id="IPR029442">
    <property type="entry name" value="GyrI-like"/>
</dbReference>
<gene>
    <name evidence="5" type="ORF">AVENP_2702</name>
</gene>
<dbReference type="PROSITE" id="PS00041">
    <property type="entry name" value="HTH_ARAC_FAMILY_1"/>
    <property type="match status" value="1"/>
</dbReference>
<evidence type="ECO:0000256" key="3">
    <source>
        <dbReference type="ARBA" id="ARBA00023163"/>
    </source>
</evidence>
<dbReference type="GO" id="GO:0003700">
    <property type="term" value="F:DNA-binding transcription factor activity"/>
    <property type="evidence" value="ECO:0007669"/>
    <property type="project" value="InterPro"/>
</dbReference>
<dbReference type="InterPro" id="IPR020449">
    <property type="entry name" value="Tscrpt_reg_AraC-type_HTH"/>
</dbReference>
<dbReference type="Proteomes" id="UP000503482">
    <property type="component" value="Chromosome"/>
</dbReference>
<evidence type="ECO:0000313" key="5">
    <source>
        <dbReference type="EMBL" id="QKF68184.1"/>
    </source>
</evidence>
<dbReference type="PROSITE" id="PS01124">
    <property type="entry name" value="HTH_ARAC_FAMILY_2"/>
    <property type="match status" value="1"/>
</dbReference>
<dbReference type="AlphaFoldDB" id="A0AAE7E572"/>
<dbReference type="EMBL" id="CP053840">
    <property type="protein sequence ID" value="QKF68184.1"/>
    <property type="molecule type" value="Genomic_DNA"/>
</dbReference>
<dbReference type="SUPFAM" id="SSF55136">
    <property type="entry name" value="Probable bacterial effector-binding domain"/>
    <property type="match status" value="1"/>
</dbReference>
<dbReference type="RefSeq" id="WP_128359912.1">
    <property type="nucleotide sequence ID" value="NZ_CP053840.1"/>
</dbReference>
<proteinExistence type="predicted"/>
<evidence type="ECO:0000313" key="6">
    <source>
        <dbReference type="Proteomes" id="UP000503482"/>
    </source>
</evidence>
<dbReference type="Gene3D" id="1.10.10.60">
    <property type="entry name" value="Homeodomain-like"/>
    <property type="match status" value="1"/>
</dbReference>
<dbReference type="PANTHER" id="PTHR40055">
    <property type="entry name" value="TRANSCRIPTIONAL REGULATOR YGIV-RELATED"/>
    <property type="match status" value="1"/>
</dbReference>